<comment type="caution">
    <text evidence="2">The sequence shown here is derived from an EMBL/GenBank/DDBJ whole genome shotgun (WGS) entry which is preliminary data.</text>
</comment>
<reference evidence="2 3" key="1">
    <citation type="journal article" date="2022" name="Nat. Plants">
        <title>Genomes of leafy and leafless Platanthera orchids illuminate the evolution of mycoheterotrophy.</title>
        <authorList>
            <person name="Li M.H."/>
            <person name="Liu K.W."/>
            <person name="Li Z."/>
            <person name="Lu H.C."/>
            <person name="Ye Q.L."/>
            <person name="Zhang D."/>
            <person name="Wang J.Y."/>
            <person name="Li Y.F."/>
            <person name="Zhong Z.M."/>
            <person name="Liu X."/>
            <person name="Yu X."/>
            <person name="Liu D.K."/>
            <person name="Tu X.D."/>
            <person name="Liu B."/>
            <person name="Hao Y."/>
            <person name="Liao X.Y."/>
            <person name="Jiang Y.T."/>
            <person name="Sun W.H."/>
            <person name="Chen J."/>
            <person name="Chen Y.Q."/>
            <person name="Ai Y."/>
            <person name="Zhai J.W."/>
            <person name="Wu S.S."/>
            <person name="Zhou Z."/>
            <person name="Hsiao Y.Y."/>
            <person name="Wu W.L."/>
            <person name="Chen Y.Y."/>
            <person name="Lin Y.F."/>
            <person name="Hsu J.L."/>
            <person name="Li C.Y."/>
            <person name="Wang Z.W."/>
            <person name="Zhao X."/>
            <person name="Zhong W.Y."/>
            <person name="Ma X.K."/>
            <person name="Ma L."/>
            <person name="Huang J."/>
            <person name="Chen G.Z."/>
            <person name="Huang M.Z."/>
            <person name="Huang L."/>
            <person name="Peng D.H."/>
            <person name="Luo Y.B."/>
            <person name="Zou S.Q."/>
            <person name="Chen S.P."/>
            <person name="Lan S."/>
            <person name="Tsai W.C."/>
            <person name="Van de Peer Y."/>
            <person name="Liu Z.J."/>
        </authorList>
    </citation>
    <scope>NUCLEOTIDE SEQUENCE [LARGE SCALE GENOMIC DNA]</scope>
    <source>
        <strain evidence="2">Lor287</strain>
    </source>
</reference>
<evidence type="ECO:0000313" key="3">
    <source>
        <dbReference type="Proteomes" id="UP001418222"/>
    </source>
</evidence>
<dbReference type="AlphaFoldDB" id="A0AAP0AWG3"/>
<keyword evidence="3" id="KW-1185">Reference proteome</keyword>
<dbReference type="Proteomes" id="UP001418222">
    <property type="component" value="Unassembled WGS sequence"/>
</dbReference>
<accession>A0AAP0AWG3</accession>
<dbReference type="EMBL" id="JBBWWQ010000020">
    <property type="protein sequence ID" value="KAK8917051.1"/>
    <property type="molecule type" value="Genomic_DNA"/>
</dbReference>
<feature type="region of interest" description="Disordered" evidence="1">
    <location>
        <begin position="63"/>
        <end position="149"/>
    </location>
</feature>
<feature type="compositionally biased region" description="Polar residues" evidence="1">
    <location>
        <begin position="125"/>
        <end position="135"/>
    </location>
</feature>
<feature type="compositionally biased region" description="Low complexity" evidence="1">
    <location>
        <begin position="83"/>
        <end position="99"/>
    </location>
</feature>
<protein>
    <submittedName>
        <fullName evidence="2">Uncharacterized protein</fullName>
    </submittedName>
</protein>
<sequence>MGCYPLGKMVTNAFWKCRGKERRGASRAVILSPPPSYLYSRPRTMMKSITFTNDTPIIILPPDSTQTVATPRPHQKDTPPNHPTTAAATAVSAGAATKADSVKPTRFRFEEPNQDHEPKKAGSEPSKTGSSSAGPAQTEPMPAQRDPPPCYVMSPLPRWEELPRRREYFSAEYNYYPTPIREGIYNIATDPNRLTTIFSEENPNACSIV</sequence>
<evidence type="ECO:0000256" key="1">
    <source>
        <dbReference type="SAM" id="MobiDB-lite"/>
    </source>
</evidence>
<name>A0AAP0AWG3_9ASPA</name>
<organism evidence="2 3">
    <name type="scientific">Platanthera zijinensis</name>
    <dbReference type="NCBI Taxonomy" id="2320716"/>
    <lineage>
        <taxon>Eukaryota</taxon>
        <taxon>Viridiplantae</taxon>
        <taxon>Streptophyta</taxon>
        <taxon>Embryophyta</taxon>
        <taxon>Tracheophyta</taxon>
        <taxon>Spermatophyta</taxon>
        <taxon>Magnoliopsida</taxon>
        <taxon>Liliopsida</taxon>
        <taxon>Asparagales</taxon>
        <taxon>Orchidaceae</taxon>
        <taxon>Orchidoideae</taxon>
        <taxon>Orchideae</taxon>
        <taxon>Orchidinae</taxon>
        <taxon>Platanthera</taxon>
    </lineage>
</organism>
<gene>
    <name evidence="2" type="ORF">KSP39_PZI022590</name>
</gene>
<evidence type="ECO:0000313" key="2">
    <source>
        <dbReference type="EMBL" id="KAK8917051.1"/>
    </source>
</evidence>
<proteinExistence type="predicted"/>
<feature type="compositionally biased region" description="Basic and acidic residues" evidence="1">
    <location>
        <begin position="100"/>
        <end position="122"/>
    </location>
</feature>